<accession>A0AAU9KPM8</accession>
<comment type="caution">
    <text evidence="1">The sequence shown here is derived from an EMBL/GenBank/DDBJ whole genome shotgun (WGS) entry which is preliminary data.</text>
</comment>
<dbReference type="Proteomes" id="UP001162131">
    <property type="component" value="Unassembled WGS sequence"/>
</dbReference>
<sequence>MPLDELCCHSVIFNGNILISGSLNSYIWLYSIDTDSFSVIPYEFDYYKIKILINAGRLYLIEDSLGKIYESEDEYAWNQIANSVIGKDSDWIYCTYNKGWIYSACYIKNNISYSKFNLNEKFMINLL</sequence>
<name>A0AAU9KPM8_9CILI</name>
<proteinExistence type="predicted"/>
<evidence type="ECO:0000313" key="1">
    <source>
        <dbReference type="EMBL" id="CAG9336092.1"/>
    </source>
</evidence>
<gene>
    <name evidence="1" type="ORF">BSTOLATCC_MIC65397</name>
</gene>
<protein>
    <submittedName>
        <fullName evidence="1">Uncharacterized protein</fullName>
    </submittedName>
</protein>
<reference evidence="1" key="1">
    <citation type="submission" date="2021-09" db="EMBL/GenBank/DDBJ databases">
        <authorList>
            <consortium name="AG Swart"/>
            <person name="Singh M."/>
            <person name="Singh A."/>
            <person name="Seah K."/>
            <person name="Emmerich C."/>
        </authorList>
    </citation>
    <scope>NUCLEOTIDE SEQUENCE</scope>
    <source>
        <strain evidence="1">ATCC30299</strain>
    </source>
</reference>
<dbReference type="EMBL" id="CAJZBQ010000063">
    <property type="protein sequence ID" value="CAG9336092.1"/>
    <property type="molecule type" value="Genomic_DNA"/>
</dbReference>
<organism evidence="1 2">
    <name type="scientific">Blepharisma stoltei</name>
    <dbReference type="NCBI Taxonomy" id="1481888"/>
    <lineage>
        <taxon>Eukaryota</taxon>
        <taxon>Sar</taxon>
        <taxon>Alveolata</taxon>
        <taxon>Ciliophora</taxon>
        <taxon>Postciliodesmatophora</taxon>
        <taxon>Heterotrichea</taxon>
        <taxon>Heterotrichida</taxon>
        <taxon>Blepharismidae</taxon>
        <taxon>Blepharisma</taxon>
    </lineage>
</organism>
<evidence type="ECO:0000313" key="2">
    <source>
        <dbReference type="Proteomes" id="UP001162131"/>
    </source>
</evidence>
<keyword evidence="2" id="KW-1185">Reference proteome</keyword>
<dbReference type="AlphaFoldDB" id="A0AAU9KPM8"/>